<dbReference type="Gene3D" id="1.10.8.20">
    <property type="entry name" value="N-terminal domain of phosphatidylinositol transfer protein sec14p"/>
    <property type="match status" value="1"/>
</dbReference>
<dbReference type="SUPFAM" id="SSF46938">
    <property type="entry name" value="CRAL/TRIO N-terminal domain"/>
    <property type="match status" value="1"/>
</dbReference>
<dbReference type="InterPro" id="IPR036865">
    <property type="entry name" value="CRAL-TRIO_dom_sf"/>
</dbReference>
<dbReference type="GO" id="GO:1902936">
    <property type="term" value="F:phosphatidylinositol bisphosphate binding"/>
    <property type="evidence" value="ECO:0007669"/>
    <property type="project" value="TreeGrafter"/>
</dbReference>
<dbReference type="EMBL" id="JARKHS020009126">
    <property type="protein sequence ID" value="KAK8780179.1"/>
    <property type="molecule type" value="Genomic_DNA"/>
</dbReference>
<keyword evidence="3" id="KW-1185">Reference proteome</keyword>
<dbReference type="InterPro" id="IPR036273">
    <property type="entry name" value="CRAL/TRIO_N_dom_sf"/>
</dbReference>
<evidence type="ECO:0000259" key="1">
    <source>
        <dbReference type="PROSITE" id="PS50191"/>
    </source>
</evidence>
<dbReference type="PROSITE" id="PS50191">
    <property type="entry name" value="CRAL_TRIO"/>
    <property type="match status" value="1"/>
</dbReference>
<dbReference type="PRINTS" id="PR00180">
    <property type="entry name" value="CRETINALDHBP"/>
</dbReference>
<dbReference type="SUPFAM" id="SSF52087">
    <property type="entry name" value="CRAL/TRIO domain"/>
    <property type="match status" value="1"/>
</dbReference>
<sequence length="385" mass="44361">MLISGACALFGSTSSLRPYRREARTSPERHDAAQAEHYTRGMADHEDLLPAHLEDRAKAELHETPERRAKALEELRVLLDGEADVLRTRTDPMFLLRFLRARKFDTPAAFQLLRNYYRMRFENPDLYQDLYPSSVKEIFDLQCLGFLRDPDAEGRKVFLLRMGKWSPDVCSLEAMYKPCTLAWELALEETDTQVNGIVALVDLDGGSLKHVASMSPAHAFKIVYCVQECYPIRLKAIHIVNQPLFFTLLLRFLKPLVKNKFFQRLHLHGRNYASLHEYLPREILPREYGGEREPFDNSEFVDALLRNEEAFKLHETFGYRQRPLSPAASPRAAGSFPPRDSRVELAQKLWRRFAHSPLLPDDVSEGSVQAKTIQKCLRKMEESNG</sequence>
<dbReference type="GO" id="GO:0016020">
    <property type="term" value="C:membrane"/>
    <property type="evidence" value="ECO:0007669"/>
    <property type="project" value="TreeGrafter"/>
</dbReference>
<dbReference type="CDD" id="cd00170">
    <property type="entry name" value="SEC14"/>
    <property type="match status" value="1"/>
</dbReference>
<gene>
    <name evidence="2" type="ORF">V5799_018477</name>
</gene>
<dbReference type="PANTHER" id="PTHR10174:SF130">
    <property type="entry name" value="ALPHA-TOCOPHEROL TRANSFER PROTEIN-LIKE"/>
    <property type="match status" value="1"/>
</dbReference>
<dbReference type="SMART" id="SM00516">
    <property type="entry name" value="SEC14"/>
    <property type="match status" value="1"/>
</dbReference>
<evidence type="ECO:0000313" key="2">
    <source>
        <dbReference type="EMBL" id="KAK8780179.1"/>
    </source>
</evidence>
<dbReference type="SMART" id="SM01100">
    <property type="entry name" value="CRAL_TRIO_N"/>
    <property type="match status" value="1"/>
</dbReference>
<dbReference type="Pfam" id="PF03765">
    <property type="entry name" value="CRAL_TRIO_N"/>
    <property type="match status" value="1"/>
</dbReference>
<dbReference type="PANTHER" id="PTHR10174">
    <property type="entry name" value="ALPHA-TOCOPHEROL TRANSFER PROTEIN-RELATED"/>
    <property type="match status" value="1"/>
</dbReference>
<feature type="domain" description="CRAL-TRIO" evidence="1">
    <location>
        <begin position="123"/>
        <end position="296"/>
    </location>
</feature>
<name>A0AAQ4EZL0_AMBAM</name>
<dbReference type="Gene3D" id="3.40.525.10">
    <property type="entry name" value="CRAL-TRIO lipid binding domain"/>
    <property type="match status" value="1"/>
</dbReference>
<organism evidence="2 3">
    <name type="scientific">Amblyomma americanum</name>
    <name type="common">Lone star tick</name>
    <dbReference type="NCBI Taxonomy" id="6943"/>
    <lineage>
        <taxon>Eukaryota</taxon>
        <taxon>Metazoa</taxon>
        <taxon>Ecdysozoa</taxon>
        <taxon>Arthropoda</taxon>
        <taxon>Chelicerata</taxon>
        <taxon>Arachnida</taxon>
        <taxon>Acari</taxon>
        <taxon>Parasitiformes</taxon>
        <taxon>Ixodida</taxon>
        <taxon>Ixodoidea</taxon>
        <taxon>Ixodidae</taxon>
        <taxon>Amblyomminae</taxon>
        <taxon>Amblyomma</taxon>
    </lineage>
</organism>
<dbReference type="Proteomes" id="UP001321473">
    <property type="component" value="Unassembled WGS sequence"/>
</dbReference>
<dbReference type="Pfam" id="PF00650">
    <property type="entry name" value="CRAL_TRIO"/>
    <property type="match status" value="1"/>
</dbReference>
<dbReference type="AlphaFoldDB" id="A0AAQ4EZL0"/>
<evidence type="ECO:0000313" key="3">
    <source>
        <dbReference type="Proteomes" id="UP001321473"/>
    </source>
</evidence>
<comment type="caution">
    <text evidence="2">The sequence shown here is derived from an EMBL/GenBank/DDBJ whole genome shotgun (WGS) entry which is preliminary data.</text>
</comment>
<dbReference type="Gene3D" id="1.20.5.1200">
    <property type="entry name" value="Alpha-tocopherol transfer"/>
    <property type="match status" value="1"/>
</dbReference>
<protein>
    <recommendedName>
        <fullName evidence="1">CRAL-TRIO domain-containing protein</fullName>
    </recommendedName>
</protein>
<reference evidence="2 3" key="1">
    <citation type="journal article" date="2023" name="Arcadia Sci">
        <title>De novo assembly of a long-read Amblyomma americanum tick genome.</title>
        <authorList>
            <person name="Chou S."/>
            <person name="Poskanzer K.E."/>
            <person name="Rollins M."/>
            <person name="Thuy-Boun P.S."/>
        </authorList>
    </citation>
    <scope>NUCLEOTIDE SEQUENCE [LARGE SCALE GENOMIC DNA]</scope>
    <source>
        <strain evidence="2">F_SG_1</strain>
        <tissue evidence="2">Salivary glands</tissue>
    </source>
</reference>
<proteinExistence type="predicted"/>
<dbReference type="InterPro" id="IPR011074">
    <property type="entry name" value="CRAL/TRIO_N_dom"/>
</dbReference>
<accession>A0AAQ4EZL0</accession>
<dbReference type="InterPro" id="IPR001251">
    <property type="entry name" value="CRAL-TRIO_dom"/>
</dbReference>